<evidence type="ECO:0000256" key="4">
    <source>
        <dbReference type="ARBA" id="ARBA00034320"/>
    </source>
</evidence>
<dbReference type="AlphaFoldDB" id="A0A5J6N653"/>
<dbReference type="Gene3D" id="3.40.50.300">
    <property type="entry name" value="P-loop containing nucleotide triphosphate hydrolases"/>
    <property type="match status" value="1"/>
</dbReference>
<dbReference type="InterPro" id="IPR051316">
    <property type="entry name" value="Zinc-reg_GTPase_activator"/>
</dbReference>
<keyword evidence="1" id="KW-0547">Nucleotide-binding</keyword>
<evidence type="ECO:0000256" key="6">
    <source>
        <dbReference type="ARBA" id="ARBA00049117"/>
    </source>
</evidence>
<dbReference type="GO" id="GO:0005524">
    <property type="term" value="F:ATP binding"/>
    <property type="evidence" value="ECO:0007669"/>
    <property type="project" value="UniProtKB-KW"/>
</dbReference>
<comment type="similarity">
    <text evidence="4">Belongs to the SIMIBI class G3E GTPase family. ZNG1 subfamily.</text>
</comment>
<dbReference type="Gene3D" id="3.30.1220.10">
    <property type="entry name" value="CobW-like, C-terminal domain"/>
    <property type="match status" value="1"/>
</dbReference>
<dbReference type="SUPFAM" id="SSF52540">
    <property type="entry name" value="P-loop containing nucleoside triphosphate hydrolases"/>
    <property type="match status" value="1"/>
</dbReference>
<keyword evidence="9" id="KW-0067">ATP-binding</keyword>
<dbReference type="InterPro" id="IPR003495">
    <property type="entry name" value="CobW/HypB/UreG_nucleotide-bd"/>
</dbReference>
<protein>
    <submittedName>
        <fullName evidence="9">ATP-binding protein</fullName>
    </submittedName>
</protein>
<evidence type="ECO:0000256" key="2">
    <source>
        <dbReference type="ARBA" id="ARBA00022801"/>
    </source>
</evidence>
<dbReference type="KEGG" id="hadh:FRZ61_43260"/>
<feature type="domain" description="CobW C-terminal" evidence="8">
    <location>
        <begin position="268"/>
        <end position="362"/>
    </location>
</feature>
<evidence type="ECO:0000313" key="9">
    <source>
        <dbReference type="EMBL" id="QEX24385.1"/>
    </source>
</evidence>
<dbReference type="PANTHER" id="PTHR13748">
    <property type="entry name" value="COBW-RELATED"/>
    <property type="match status" value="1"/>
</dbReference>
<dbReference type="Proteomes" id="UP000325797">
    <property type="component" value="Chromosome"/>
</dbReference>
<evidence type="ECO:0000256" key="5">
    <source>
        <dbReference type="ARBA" id="ARBA00045658"/>
    </source>
</evidence>
<dbReference type="EMBL" id="CP042582">
    <property type="protein sequence ID" value="QEX24385.1"/>
    <property type="molecule type" value="Genomic_DNA"/>
</dbReference>
<comment type="catalytic activity">
    <reaction evidence="6">
        <text>GTP + H2O = GDP + phosphate + H(+)</text>
        <dbReference type="Rhea" id="RHEA:19669"/>
        <dbReference type="ChEBI" id="CHEBI:15377"/>
        <dbReference type="ChEBI" id="CHEBI:15378"/>
        <dbReference type="ChEBI" id="CHEBI:37565"/>
        <dbReference type="ChEBI" id="CHEBI:43474"/>
        <dbReference type="ChEBI" id="CHEBI:58189"/>
    </reaction>
    <physiologicalReaction direction="left-to-right" evidence="6">
        <dbReference type="Rhea" id="RHEA:19670"/>
    </physiologicalReaction>
</comment>
<dbReference type="CDD" id="cd03112">
    <property type="entry name" value="CobW-like"/>
    <property type="match status" value="1"/>
</dbReference>
<sequence>MSREDILPEERLPASLLTGFLGSGKTTLLSRLLRQPALAETAVIINEFGEIGLDHLLVENAPEQPVLLDSGCLCCTIRGDLIDTLRSLFRRRVKGGVPPFKRVVIESTGLADPAPILQTLMSDPLLADRFRLDGVIATVDAVNGMSQLDRHFESVKQAAVADRLVLTKTDLAEPATLAALQARLKALNPAAPQILARQGEVDGSRLFDAGLFNPALKTPDVQGWLRAEAYEAPRHDHDHGHDHGHEHGHTHEHGAQSASDRNRHDAHIRAFCLTAERPLDWERFTRFIETLIARDGDKLLRIKGVLNVAGFDTPVAVHGVQHLFHPPALLPAWPDAERRSRLVLIVKDLREEEIRQEFSPVTAN</sequence>
<evidence type="ECO:0000313" key="10">
    <source>
        <dbReference type="Proteomes" id="UP000325797"/>
    </source>
</evidence>
<name>A0A5J6N653_9PROT</name>
<gene>
    <name evidence="9" type="ORF">FRZ61_43260</name>
</gene>
<dbReference type="GO" id="GO:0005737">
    <property type="term" value="C:cytoplasm"/>
    <property type="evidence" value="ECO:0007669"/>
    <property type="project" value="TreeGrafter"/>
</dbReference>
<feature type="region of interest" description="Disordered" evidence="7">
    <location>
        <begin position="234"/>
        <end position="261"/>
    </location>
</feature>
<organism evidence="9 10">
    <name type="scientific">Hypericibacter adhaerens</name>
    <dbReference type="NCBI Taxonomy" id="2602016"/>
    <lineage>
        <taxon>Bacteria</taxon>
        <taxon>Pseudomonadati</taxon>
        <taxon>Pseudomonadota</taxon>
        <taxon>Alphaproteobacteria</taxon>
        <taxon>Rhodospirillales</taxon>
        <taxon>Dongiaceae</taxon>
        <taxon>Hypericibacter</taxon>
    </lineage>
</organism>
<evidence type="ECO:0000256" key="3">
    <source>
        <dbReference type="ARBA" id="ARBA00023186"/>
    </source>
</evidence>
<dbReference type="OrthoDB" id="9808822at2"/>
<dbReference type="InterPro" id="IPR011629">
    <property type="entry name" value="CobW-like_C"/>
</dbReference>
<proteinExistence type="inferred from homology"/>
<dbReference type="SUPFAM" id="SSF90002">
    <property type="entry name" value="Hypothetical protein YjiA, C-terminal domain"/>
    <property type="match status" value="1"/>
</dbReference>
<dbReference type="Pfam" id="PF02492">
    <property type="entry name" value="cobW"/>
    <property type="match status" value="1"/>
</dbReference>
<comment type="function">
    <text evidence="5">Zinc chaperone that directly transfers zinc cofactor to target proteins, thereby activating them. Zinc is transferred from the CXCC motif in the GTPase domain to the zinc binding site in target proteins in a process requiring GTP hydrolysis.</text>
</comment>
<evidence type="ECO:0000259" key="8">
    <source>
        <dbReference type="SMART" id="SM00833"/>
    </source>
</evidence>
<evidence type="ECO:0000256" key="1">
    <source>
        <dbReference type="ARBA" id="ARBA00022741"/>
    </source>
</evidence>
<dbReference type="RefSeq" id="WP_151119672.1">
    <property type="nucleotide sequence ID" value="NZ_CP042582.1"/>
</dbReference>
<dbReference type="GO" id="GO:0016787">
    <property type="term" value="F:hydrolase activity"/>
    <property type="evidence" value="ECO:0007669"/>
    <property type="project" value="UniProtKB-KW"/>
</dbReference>
<dbReference type="InterPro" id="IPR027417">
    <property type="entry name" value="P-loop_NTPase"/>
</dbReference>
<keyword evidence="2" id="KW-0378">Hydrolase</keyword>
<dbReference type="Pfam" id="PF07683">
    <property type="entry name" value="CobW_C"/>
    <property type="match status" value="1"/>
</dbReference>
<reference evidence="9 10" key="1">
    <citation type="submission" date="2019-08" db="EMBL/GenBank/DDBJ databases">
        <title>Hyperibacter terrae gen. nov., sp. nov. and Hyperibacter viscosus sp. nov., two new members in the family Rhodospirillaceae isolated from the rhizosphere of Hypericum perforatum.</title>
        <authorList>
            <person name="Noviana Z."/>
        </authorList>
    </citation>
    <scope>NUCLEOTIDE SEQUENCE [LARGE SCALE GENOMIC DNA]</scope>
    <source>
        <strain evidence="9 10">R5959</strain>
    </source>
</reference>
<keyword evidence="3" id="KW-0143">Chaperone</keyword>
<evidence type="ECO:0000256" key="7">
    <source>
        <dbReference type="SAM" id="MobiDB-lite"/>
    </source>
</evidence>
<keyword evidence="10" id="KW-1185">Reference proteome</keyword>
<dbReference type="SMART" id="SM00833">
    <property type="entry name" value="CobW_C"/>
    <property type="match status" value="1"/>
</dbReference>
<dbReference type="PANTHER" id="PTHR13748:SF62">
    <property type="entry name" value="COBW DOMAIN-CONTAINING PROTEIN"/>
    <property type="match status" value="1"/>
</dbReference>
<dbReference type="InterPro" id="IPR036627">
    <property type="entry name" value="CobW-likC_sf"/>
</dbReference>
<accession>A0A5J6N653</accession>